<accession>A0ACB9ANN5</accession>
<protein>
    <submittedName>
        <fullName evidence="1">Uncharacterized protein</fullName>
    </submittedName>
</protein>
<reference evidence="2" key="1">
    <citation type="journal article" date="2022" name="Mol. Ecol. Resour.">
        <title>The genomes of chicory, endive, great burdock and yacon provide insights into Asteraceae palaeo-polyploidization history and plant inulin production.</title>
        <authorList>
            <person name="Fan W."/>
            <person name="Wang S."/>
            <person name="Wang H."/>
            <person name="Wang A."/>
            <person name="Jiang F."/>
            <person name="Liu H."/>
            <person name="Zhao H."/>
            <person name="Xu D."/>
            <person name="Zhang Y."/>
        </authorList>
    </citation>
    <scope>NUCLEOTIDE SEQUENCE [LARGE SCALE GENOMIC DNA]</scope>
    <source>
        <strain evidence="2">cv. Punajuju</strain>
    </source>
</reference>
<gene>
    <name evidence="1" type="ORF">L2E82_41382</name>
</gene>
<evidence type="ECO:0000313" key="2">
    <source>
        <dbReference type="Proteomes" id="UP001055811"/>
    </source>
</evidence>
<name>A0ACB9ANN5_CICIN</name>
<sequence>MHQKFLEAMDQLGHDKAFPKKIVELMNVPGLTRENVASHLQKHRMGMKRVQEEFTGSSYDLTDPLSFYNTSQPHFQESHWNPFRIRPINTTTSLFGSNFYETKSRTFPNMPLLNTIQIKPDRSFRICGDEKKNVLLSIQENKVSSKTCFAGFRLASDGKSVEFGQNGHFCDGGRVENASESYIVGDDDSTLGLERDDWMSSINFIITQL</sequence>
<proteinExistence type="predicted"/>
<comment type="caution">
    <text evidence="1">The sequence shown here is derived from an EMBL/GenBank/DDBJ whole genome shotgun (WGS) entry which is preliminary data.</text>
</comment>
<reference evidence="1 2" key="2">
    <citation type="journal article" date="2022" name="Mol. Ecol. Resour.">
        <title>The genomes of chicory, endive, great burdock and yacon provide insights into Asteraceae paleo-polyploidization history and plant inulin production.</title>
        <authorList>
            <person name="Fan W."/>
            <person name="Wang S."/>
            <person name="Wang H."/>
            <person name="Wang A."/>
            <person name="Jiang F."/>
            <person name="Liu H."/>
            <person name="Zhao H."/>
            <person name="Xu D."/>
            <person name="Zhang Y."/>
        </authorList>
    </citation>
    <scope>NUCLEOTIDE SEQUENCE [LARGE SCALE GENOMIC DNA]</scope>
    <source>
        <strain evidence="2">cv. Punajuju</strain>
        <tissue evidence="1">Leaves</tissue>
    </source>
</reference>
<organism evidence="1 2">
    <name type="scientific">Cichorium intybus</name>
    <name type="common">Chicory</name>
    <dbReference type="NCBI Taxonomy" id="13427"/>
    <lineage>
        <taxon>Eukaryota</taxon>
        <taxon>Viridiplantae</taxon>
        <taxon>Streptophyta</taxon>
        <taxon>Embryophyta</taxon>
        <taxon>Tracheophyta</taxon>
        <taxon>Spermatophyta</taxon>
        <taxon>Magnoliopsida</taxon>
        <taxon>eudicotyledons</taxon>
        <taxon>Gunneridae</taxon>
        <taxon>Pentapetalae</taxon>
        <taxon>asterids</taxon>
        <taxon>campanulids</taxon>
        <taxon>Asterales</taxon>
        <taxon>Asteraceae</taxon>
        <taxon>Cichorioideae</taxon>
        <taxon>Cichorieae</taxon>
        <taxon>Cichoriinae</taxon>
        <taxon>Cichorium</taxon>
    </lineage>
</organism>
<keyword evidence="2" id="KW-1185">Reference proteome</keyword>
<dbReference type="EMBL" id="CM042015">
    <property type="protein sequence ID" value="KAI3711361.1"/>
    <property type="molecule type" value="Genomic_DNA"/>
</dbReference>
<evidence type="ECO:0000313" key="1">
    <source>
        <dbReference type="EMBL" id="KAI3711361.1"/>
    </source>
</evidence>
<dbReference type="Proteomes" id="UP001055811">
    <property type="component" value="Linkage Group LG07"/>
</dbReference>